<evidence type="ECO:0000256" key="1">
    <source>
        <dbReference type="ARBA" id="ARBA00000868"/>
    </source>
</evidence>
<sequence length="193" mass="19799">MGPGLTARNASGDEPLDIAATVEALTRTVHDFPRRGVTFADLSPLFTDAHGLRLTVEALARAGMRDGLRDVDLVAGIDSRGFLLGAGVAMHLNTGMLPVRKAGKLPPPVLSRSYSLEYGEAALEIPASGLSVAGRRVLVIDDVLATGGTLEAAIGLLSAAGASVVAAAVVLEIADLGGRTKVKDIPLTALTVR</sequence>
<dbReference type="GO" id="GO:0006166">
    <property type="term" value="P:purine ribonucleoside salvage"/>
    <property type="evidence" value="ECO:0007669"/>
    <property type="project" value="UniProtKB-KW"/>
</dbReference>
<keyword evidence="14" id="KW-1185">Reference proteome</keyword>
<evidence type="ECO:0000256" key="8">
    <source>
        <dbReference type="ARBA" id="ARBA00022676"/>
    </source>
</evidence>
<feature type="domain" description="Phosphoribosyltransferase" evidence="12">
    <location>
        <begin position="69"/>
        <end position="178"/>
    </location>
</feature>
<dbReference type="GO" id="GO:0003999">
    <property type="term" value="F:adenine phosphoribosyltransferase activity"/>
    <property type="evidence" value="ECO:0007669"/>
    <property type="project" value="UniProtKB-UniRule"/>
</dbReference>
<evidence type="ECO:0000256" key="4">
    <source>
        <dbReference type="ARBA" id="ARBA00004659"/>
    </source>
</evidence>
<comment type="similarity">
    <text evidence="5 11">Belongs to the purine/pyrimidine phosphoribosyltransferase family.</text>
</comment>
<dbReference type="PANTHER" id="PTHR32315">
    <property type="entry name" value="ADENINE PHOSPHORIBOSYLTRANSFERASE"/>
    <property type="match status" value="1"/>
</dbReference>
<evidence type="ECO:0000256" key="5">
    <source>
        <dbReference type="ARBA" id="ARBA00008391"/>
    </source>
</evidence>
<evidence type="ECO:0000256" key="11">
    <source>
        <dbReference type="HAMAP-Rule" id="MF_00004"/>
    </source>
</evidence>
<organism evidence="13 14">
    <name type="scientific">Hoyosella rhizosphaerae</name>
    <dbReference type="NCBI Taxonomy" id="1755582"/>
    <lineage>
        <taxon>Bacteria</taxon>
        <taxon>Bacillati</taxon>
        <taxon>Actinomycetota</taxon>
        <taxon>Actinomycetes</taxon>
        <taxon>Mycobacteriales</taxon>
        <taxon>Hoyosellaceae</taxon>
        <taxon>Hoyosella</taxon>
    </lineage>
</organism>
<evidence type="ECO:0000256" key="6">
    <source>
        <dbReference type="ARBA" id="ARBA00011893"/>
    </source>
</evidence>
<dbReference type="CDD" id="cd06223">
    <property type="entry name" value="PRTases_typeI"/>
    <property type="match status" value="1"/>
</dbReference>
<evidence type="ECO:0000313" key="14">
    <source>
        <dbReference type="Proteomes" id="UP000641514"/>
    </source>
</evidence>
<evidence type="ECO:0000313" key="13">
    <source>
        <dbReference type="EMBL" id="GGC59458.1"/>
    </source>
</evidence>
<comment type="subcellular location">
    <subcellularLocation>
        <location evidence="3 11">Cytoplasm</location>
    </subcellularLocation>
</comment>
<dbReference type="NCBIfam" id="NF002636">
    <property type="entry name" value="PRK02304.1-5"/>
    <property type="match status" value="1"/>
</dbReference>
<comment type="subunit">
    <text evidence="11">Homodimer.</text>
</comment>
<comment type="caution">
    <text evidence="13">The sequence shown here is derived from an EMBL/GenBank/DDBJ whole genome shotgun (WGS) entry which is preliminary data.</text>
</comment>
<dbReference type="SUPFAM" id="SSF53271">
    <property type="entry name" value="PRTase-like"/>
    <property type="match status" value="1"/>
</dbReference>
<evidence type="ECO:0000259" key="12">
    <source>
        <dbReference type="Pfam" id="PF00156"/>
    </source>
</evidence>
<dbReference type="NCBIfam" id="NF002634">
    <property type="entry name" value="PRK02304.1-3"/>
    <property type="match status" value="1"/>
</dbReference>
<dbReference type="InterPro" id="IPR000836">
    <property type="entry name" value="PRTase_dom"/>
</dbReference>
<dbReference type="FunFam" id="3.40.50.2020:FF:000021">
    <property type="entry name" value="Adenine phosphoribosyltransferase"/>
    <property type="match status" value="1"/>
</dbReference>
<evidence type="ECO:0000256" key="9">
    <source>
        <dbReference type="ARBA" id="ARBA00022679"/>
    </source>
</evidence>
<accession>A0A916XAR0</accession>
<dbReference type="HAMAP" id="MF_00004">
    <property type="entry name" value="Aden_phosphoribosyltr"/>
    <property type="match status" value="1"/>
</dbReference>
<comment type="pathway">
    <text evidence="4 11">Purine metabolism; AMP biosynthesis via salvage pathway; AMP from adenine: step 1/1.</text>
</comment>
<keyword evidence="10 11" id="KW-0660">Purine salvage</keyword>
<dbReference type="Gene3D" id="3.40.50.2020">
    <property type="match status" value="1"/>
</dbReference>
<evidence type="ECO:0000256" key="2">
    <source>
        <dbReference type="ARBA" id="ARBA00003968"/>
    </source>
</evidence>
<comment type="catalytic activity">
    <reaction evidence="1 11">
        <text>AMP + diphosphate = 5-phospho-alpha-D-ribose 1-diphosphate + adenine</text>
        <dbReference type="Rhea" id="RHEA:16609"/>
        <dbReference type="ChEBI" id="CHEBI:16708"/>
        <dbReference type="ChEBI" id="CHEBI:33019"/>
        <dbReference type="ChEBI" id="CHEBI:58017"/>
        <dbReference type="ChEBI" id="CHEBI:456215"/>
        <dbReference type="EC" id="2.4.2.7"/>
    </reaction>
</comment>
<dbReference type="AlphaFoldDB" id="A0A916XAR0"/>
<dbReference type="EMBL" id="BMJH01000001">
    <property type="protein sequence ID" value="GGC59458.1"/>
    <property type="molecule type" value="Genomic_DNA"/>
</dbReference>
<comment type="function">
    <text evidence="2 11">Catalyzes a salvage reaction resulting in the formation of AMP, that is energically less costly than de novo synthesis.</text>
</comment>
<reference evidence="13" key="1">
    <citation type="journal article" date="2014" name="Int. J. Syst. Evol. Microbiol.">
        <title>Complete genome sequence of Corynebacterium casei LMG S-19264T (=DSM 44701T), isolated from a smear-ripened cheese.</title>
        <authorList>
            <consortium name="US DOE Joint Genome Institute (JGI-PGF)"/>
            <person name="Walter F."/>
            <person name="Albersmeier A."/>
            <person name="Kalinowski J."/>
            <person name="Ruckert C."/>
        </authorList>
    </citation>
    <scope>NUCLEOTIDE SEQUENCE</scope>
    <source>
        <strain evidence="13">CGMCC 1.15478</strain>
    </source>
</reference>
<name>A0A916XAR0_9ACTN</name>
<proteinExistence type="inferred from homology"/>
<dbReference type="PANTHER" id="PTHR32315:SF3">
    <property type="entry name" value="ADENINE PHOSPHORIBOSYLTRANSFERASE"/>
    <property type="match status" value="1"/>
</dbReference>
<protein>
    <recommendedName>
        <fullName evidence="6 11">Adenine phosphoribosyltransferase</fullName>
        <shortName evidence="11">APRT</shortName>
        <ecNumber evidence="6 11">2.4.2.7</ecNumber>
    </recommendedName>
</protein>
<dbReference type="InterPro" id="IPR050054">
    <property type="entry name" value="UPRTase/APRTase"/>
</dbReference>
<dbReference type="GO" id="GO:0044209">
    <property type="term" value="P:AMP salvage"/>
    <property type="evidence" value="ECO:0007669"/>
    <property type="project" value="UniProtKB-UniRule"/>
</dbReference>
<dbReference type="InterPro" id="IPR005764">
    <property type="entry name" value="Ade_phspho_trans"/>
</dbReference>
<reference evidence="13" key="2">
    <citation type="submission" date="2020-09" db="EMBL/GenBank/DDBJ databases">
        <authorList>
            <person name="Sun Q."/>
            <person name="Zhou Y."/>
        </authorList>
    </citation>
    <scope>NUCLEOTIDE SEQUENCE</scope>
    <source>
        <strain evidence="13">CGMCC 1.15478</strain>
    </source>
</reference>
<evidence type="ECO:0000256" key="7">
    <source>
        <dbReference type="ARBA" id="ARBA00022490"/>
    </source>
</evidence>
<dbReference type="EC" id="2.4.2.7" evidence="6 11"/>
<dbReference type="GO" id="GO:0005737">
    <property type="term" value="C:cytoplasm"/>
    <property type="evidence" value="ECO:0007669"/>
    <property type="project" value="UniProtKB-SubCell"/>
</dbReference>
<dbReference type="GO" id="GO:0006168">
    <property type="term" value="P:adenine salvage"/>
    <property type="evidence" value="ECO:0007669"/>
    <property type="project" value="InterPro"/>
</dbReference>
<keyword evidence="7 11" id="KW-0963">Cytoplasm</keyword>
<dbReference type="GO" id="GO:0002055">
    <property type="term" value="F:adenine binding"/>
    <property type="evidence" value="ECO:0007669"/>
    <property type="project" value="TreeGrafter"/>
</dbReference>
<evidence type="ECO:0000256" key="3">
    <source>
        <dbReference type="ARBA" id="ARBA00004496"/>
    </source>
</evidence>
<keyword evidence="8 11" id="KW-0328">Glycosyltransferase</keyword>
<dbReference type="GO" id="GO:0016208">
    <property type="term" value="F:AMP binding"/>
    <property type="evidence" value="ECO:0007669"/>
    <property type="project" value="TreeGrafter"/>
</dbReference>
<gene>
    <name evidence="11 13" type="primary">apt</name>
    <name evidence="13" type="ORF">GCM10011410_09880</name>
</gene>
<dbReference type="InterPro" id="IPR029057">
    <property type="entry name" value="PRTase-like"/>
</dbReference>
<evidence type="ECO:0000256" key="10">
    <source>
        <dbReference type="ARBA" id="ARBA00022726"/>
    </source>
</evidence>
<keyword evidence="9 11" id="KW-0808">Transferase</keyword>
<dbReference type="Proteomes" id="UP000641514">
    <property type="component" value="Unassembled WGS sequence"/>
</dbReference>
<dbReference type="Pfam" id="PF00156">
    <property type="entry name" value="Pribosyltran"/>
    <property type="match status" value="1"/>
</dbReference>